<evidence type="ECO:0000256" key="5">
    <source>
        <dbReference type="SAM" id="Phobius"/>
    </source>
</evidence>
<feature type="transmembrane region" description="Helical" evidence="5">
    <location>
        <begin position="57"/>
        <end position="75"/>
    </location>
</feature>
<accession>A0A0G0C3F1</accession>
<feature type="transmembrane region" description="Helical" evidence="5">
    <location>
        <begin position="95"/>
        <end position="121"/>
    </location>
</feature>
<feature type="domain" description="O-antigen ligase-related" evidence="6">
    <location>
        <begin position="282"/>
        <end position="410"/>
    </location>
</feature>
<proteinExistence type="predicted"/>
<evidence type="ECO:0000259" key="6">
    <source>
        <dbReference type="Pfam" id="PF04932"/>
    </source>
</evidence>
<dbReference type="Pfam" id="PF04932">
    <property type="entry name" value="Wzy_C"/>
    <property type="match status" value="1"/>
</dbReference>
<dbReference type="InterPro" id="IPR007016">
    <property type="entry name" value="O-antigen_ligase-rel_domated"/>
</dbReference>
<feature type="transmembrane region" description="Helical" evidence="5">
    <location>
        <begin position="421"/>
        <end position="439"/>
    </location>
</feature>
<comment type="caution">
    <text evidence="7">The sequence shown here is derived from an EMBL/GenBank/DDBJ whole genome shotgun (WGS) entry which is preliminary data.</text>
</comment>
<feature type="transmembrane region" description="Helical" evidence="5">
    <location>
        <begin position="31"/>
        <end position="50"/>
    </location>
</feature>
<keyword evidence="2 5" id="KW-0812">Transmembrane</keyword>
<keyword evidence="3 5" id="KW-1133">Transmembrane helix</keyword>
<keyword evidence="4 5" id="KW-0472">Membrane</keyword>
<comment type="subcellular location">
    <subcellularLocation>
        <location evidence="1">Membrane</location>
        <topology evidence="1">Multi-pass membrane protein</topology>
    </subcellularLocation>
</comment>
<name>A0A0G0C3F1_9BACT</name>
<feature type="transmembrane region" description="Helical" evidence="5">
    <location>
        <begin position="393"/>
        <end position="414"/>
    </location>
</feature>
<feature type="transmembrane region" description="Helical" evidence="5">
    <location>
        <begin position="189"/>
        <end position="208"/>
    </location>
</feature>
<evidence type="ECO:0000313" key="7">
    <source>
        <dbReference type="EMBL" id="KKP75958.1"/>
    </source>
</evidence>
<organism evidence="7 8">
    <name type="scientific">candidate division WS6 bacterium GW2011_GWF1_35_23</name>
    <dbReference type="NCBI Taxonomy" id="1619097"/>
    <lineage>
        <taxon>Bacteria</taxon>
        <taxon>Candidatus Dojkabacteria</taxon>
    </lineage>
</organism>
<feature type="transmembrane region" description="Helical" evidence="5">
    <location>
        <begin position="251"/>
        <end position="268"/>
    </location>
</feature>
<dbReference type="Proteomes" id="UP000034816">
    <property type="component" value="Unassembled WGS sequence"/>
</dbReference>
<feature type="transmembrane region" description="Helical" evidence="5">
    <location>
        <begin position="9"/>
        <end position="25"/>
    </location>
</feature>
<reference evidence="7 8" key="1">
    <citation type="journal article" date="2015" name="Nature">
        <title>rRNA introns, odd ribosomes, and small enigmatic genomes across a large radiation of phyla.</title>
        <authorList>
            <person name="Brown C.T."/>
            <person name="Hug L.A."/>
            <person name="Thomas B.C."/>
            <person name="Sharon I."/>
            <person name="Castelle C.J."/>
            <person name="Singh A."/>
            <person name="Wilkins M.J."/>
            <person name="Williams K.H."/>
            <person name="Banfield J.F."/>
        </authorList>
    </citation>
    <scope>NUCLEOTIDE SEQUENCE [LARGE SCALE GENOMIC DNA]</scope>
</reference>
<dbReference type="AlphaFoldDB" id="A0A0G0C3F1"/>
<evidence type="ECO:0000256" key="1">
    <source>
        <dbReference type="ARBA" id="ARBA00004141"/>
    </source>
</evidence>
<dbReference type="GO" id="GO:0016874">
    <property type="term" value="F:ligase activity"/>
    <property type="evidence" value="ECO:0007669"/>
    <property type="project" value="UniProtKB-KW"/>
</dbReference>
<protein>
    <submittedName>
        <fullName evidence="7">O-antigen ligase-related protein</fullName>
    </submittedName>
</protein>
<evidence type="ECO:0000256" key="2">
    <source>
        <dbReference type="ARBA" id="ARBA00022692"/>
    </source>
</evidence>
<evidence type="ECO:0000256" key="4">
    <source>
        <dbReference type="ARBA" id="ARBA00023136"/>
    </source>
</evidence>
<sequence>MKKISKEHVFLGIVIVLGLLISLLFCDENPARLIVILLSLIFLLGSYFFTKNLLLSSFLYILITLPLNITSQLPQSVHIFEQLFALYDPYVDGVYVNYLVPTLSILDLGAVLLLFSSLLANGRKKFVEIFKKYGIVLPLFIVFLLLQNLLLKDSLILLNSARLILYIFGFLTLVEFFKTEKKKYTKTILAVPIGSVLIQGTIGILQFTGGSSLGLSFFGESQVVSGMQGSSFVTLSGEVFLRAYGTFPHPNLFAGYLLFNILLALSLLNTKEKKLKILSYILLFCSFVPLLFTFSRISILLAVIVLLVFFGAKVLKGKLFVFSLPLFIERFVNLFSSGDTSWQDRINLAKASIKVIKENWLSGIGIGNFVKGMEGSVPRSVNDVLLLQPVHNFFLLTFSELGLIGFGLYMWLLVKICSKNILRFTLFTALVLGCLFVLISFDHYAFSLPQGITVFFLFFLLLF</sequence>
<dbReference type="GO" id="GO:0016020">
    <property type="term" value="C:membrane"/>
    <property type="evidence" value="ECO:0007669"/>
    <property type="project" value="UniProtKB-SubCell"/>
</dbReference>
<dbReference type="InterPro" id="IPR051533">
    <property type="entry name" value="WaaL-like"/>
</dbReference>
<dbReference type="PANTHER" id="PTHR37422:SF17">
    <property type="entry name" value="O-ANTIGEN LIGASE"/>
    <property type="match status" value="1"/>
</dbReference>
<feature type="transmembrane region" description="Helical" evidence="5">
    <location>
        <begin position="445"/>
        <end position="462"/>
    </location>
</feature>
<dbReference type="PANTHER" id="PTHR37422">
    <property type="entry name" value="TEICHURONIC ACID BIOSYNTHESIS PROTEIN TUAE"/>
    <property type="match status" value="1"/>
</dbReference>
<feature type="transmembrane region" description="Helical" evidence="5">
    <location>
        <begin position="133"/>
        <end position="150"/>
    </location>
</feature>
<evidence type="ECO:0000313" key="8">
    <source>
        <dbReference type="Proteomes" id="UP000034816"/>
    </source>
</evidence>
<feature type="transmembrane region" description="Helical" evidence="5">
    <location>
        <begin position="280"/>
        <end position="310"/>
    </location>
</feature>
<feature type="transmembrane region" description="Helical" evidence="5">
    <location>
        <begin position="156"/>
        <end position="177"/>
    </location>
</feature>
<gene>
    <name evidence="7" type="ORF">UR73_C0031G0006</name>
</gene>
<dbReference type="EMBL" id="LBQH01000031">
    <property type="protein sequence ID" value="KKP75958.1"/>
    <property type="molecule type" value="Genomic_DNA"/>
</dbReference>
<keyword evidence="7" id="KW-0436">Ligase</keyword>
<evidence type="ECO:0000256" key="3">
    <source>
        <dbReference type="ARBA" id="ARBA00022989"/>
    </source>
</evidence>